<dbReference type="Gene3D" id="3.90.550.10">
    <property type="entry name" value="Spore Coat Polysaccharide Biosynthesis Protein SpsA, Chain A"/>
    <property type="match status" value="1"/>
</dbReference>
<comment type="caution">
    <text evidence="2">The sequence shown here is derived from an EMBL/GenBank/DDBJ whole genome shotgun (WGS) entry which is preliminary data.</text>
</comment>
<organism evidence="2">
    <name type="scientific">marine sediment metagenome</name>
    <dbReference type="NCBI Taxonomy" id="412755"/>
    <lineage>
        <taxon>unclassified sequences</taxon>
        <taxon>metagenomes</taxon>
        <taxon>ecological metagenomes</taxon>
    </lineage>
</organism>
<dbReference type="InterPro" id="IPR029044">
    <property type="entry name" value="Nucleotide-diphossugar_trans"/>
</dbReference>
<dbReference type="EMBL" id="BARU01005269">
    <property type="protein sequence ID" value="GAH29052.1"/>
    <property type="molecule type" value="Genomic_DNA"/>
</dbReference>
<evidence type="ECO:0000313" key="2">
    <source>
        <dbReference type="EMBL" id="GAH29052.1"/>
    </source>
</evidence>
<dbReference type="Pfam" id="PF00535">
    <property type="entry name" value="Glycos_transf_2"/>
    <property type="match status" value="1"/>
</dbReference>
<protein>
    <recommendedName>
        <fullName evidence="1">Glycosyltransferase 2-like domain-containing protein</fullName>
    </recommendedName>
</protein>
<gene>
    <name evidence="2" type="ORF">S03H2_10217</name>
</gene>
<reference evidence="2" key="1">
    <citation type="journal article" date="2014" name="Front. Microbiol.">
        <title>High frequency of phylogenetically diverse reductive dehalogenase-homologous genes in deep subseafloor sedimentary metagenomes.</title>
        <authorList>
            <person name="Kawai M."/>
            <person name="Futagami T."/>
            <person name="Toyoda A."/>
            <person name="Takaki Y."/>
            <person name="Nishi S."/>
            <person name="Hori S."/>
            <person name="Arai W."/>
            <person name="Tsubouchi T."/>
            <person name="Morono Y."/>
            <person name="Uchiyama I."/>
            <person name="Ito T."/>
            <person name="Fujiyama A."/>
            <person name="Inagaki F."/>
            <person name="Takami H."/>
        </authorList>
    </citation>
    <scope>NUCLEOTIDE SEQUENCE</scope>
    <source>
        <strain evidence="2">Expedition CK06-06</strain>
    </source>
</reference>
<dbReference type="SUPFAM" id="SSF53448">
    <property type="entry name" value="Nucleotide-diphospho-sugar transferases"/>
    <property type="match status" value="1"/>
</dbReference>
<feature type="non-terminal residue" evidence="2">
    <location>
        <position position="1"/>
    </location>
</feature>
<proteinExistence type="predicted"/>
<name>X1E8Z9_9ZZZZ</name>
<accession>X1E8Z9</accession>
<dbReference type="PANTHER" id="PTHR22916">
    <property type="entry name" value="GLYCOSYLTRANSFERASE"/>
    <property type="match status" value="1"/>
</dbReference>
<dbReference type="InterPro" id="IPR001173">
    <property type="entry name" value="Glyco_trans_2-like"/>
</dbReference>
<evidence type="ECO:0000259" key="1">
    <source>
        <dbReference type="Pfam" id="PF00535"/>
    </source>
</evidence>
<feature type="domain" description="Glycosyltransferase 2-like" evidence="1">
    <location>
        <begin position="1"/>
        <end position="137"/>
    </location>
</feature>
<sequence length="273" mass="31192">TYQDFEVIVVDDGSADETWSVVESLAAGWPKLRGIRADHKGLAAARNRGIEAMRGQWIALLDADDLWLPEKLQRCMDYLAANGDLSVVYTPMTPIRLDGTPMRGHSKPCRSGRLTRELFKSIFIHDPAAVFHKRVIDTCGPFDESLPVCVGHEFWLRVSTRFEIGLIDEPLAMRRWHEKSLTRSDRARARCVKAAMLERFYFERGGRELLDRGEALRRLSKVSYAAGKILLKRRRPAEARGYLTKAIRYNRANLKAYPLYLAAILARLLPPRR</sequence>
<dbReference type="PANTHER" id="PTHR22916:SF3">
    <property type="entry name" value="UDP-GLCNAC:BETAGAL BETA-1,3-N-ACETYLGLUCOSAMINYLTRANSFERASE-LIKE PROTEIN 1"/>
    <property type="match status" value="1"/>
</dbReference>
<dbReference type="AlphaFoldDB" id="X1E8Z9"/>
<dbReference type="GO" id="GO:0016758">
    <property type="term" value="F:hexosyltransferase activity"/>
    <property type="evidence" value="ECO:0007669"/>
    <property type="project" value="UniProtKB-ARBA"/>
</dbReference>